<accession>A0A420K894</accession>
<keyword evidence="3 5" id="KW-0175">Coiled coil</keyword>
<evidence type="ECO:0000256" key="6">
    <source>
        <dbReference type="SAM" id="MobiDB-lite"/>
    </source>
</evidence>
<dbReference type="Pfam" id="PF02646">
    <property type="entry name" value="RmuC"/>
    <property type="match status" value="1"/>
</dbReference>
<evidence type="ECO:0000313" key="8">
    <source>
        <dbReference type="Proteomes" id="UP000216225"/>
    </source>
</evidence>
<organism evidence="7 8">
    <name type="scientific">Alicycliphilus denitrificans</name>
    <dbReference type="NCBI Taxonomy" id="179636"/>
    <lineage>
        <taxon>Bacteria</taxon>
        <taxon>Pseudomonadati</taxon>
        <taxon>Pseudomonadota</taxon>
        <taxon>Betaproteobacteria</taxon>
        <taxon>Burkholderiales</taxon>
        <taxon>Comamonadaceae</taxon>
        <taxon>Alicycliphilus</taxon>
    </lineage>
</organism>
<reference evidence="7 8" key="1">
    <citation type="submission" date="2018-09" db="EMBL/GenBank/DDBJ databases">
        <title>Genome comparison of Alicycliphilus sp. BQ1, a polyurethanolytic bacterium, with its closest phylogenetic relatives Alicycliphilus denitrificans BC and K601, unable to attack polyurethane.</title>
        <authorList>
            <person name="Loza-Tavera H."/>
            <person name="Lozano L."/>
            <person name="Cevallos M."/>
            <person name="Maya-Lucas O."/>
            <person name="Garcia-Mena J."/>
            <person name="Hernandez J."/>
        </authorList>
    </citation>
    <scope>NUCLEOTIDE SEQUENCE [LARGE SCALE GENOMIC DNA]</scope>
    <source>
        <strain evidence="7 8">BQ1</strain>
    </source>
</reference>
<dbReference type="PANTHER" id="PTHR30563:SF0">
    <property type="entry name" value="DNA RECOMBINATION PROTEIN RMUC"/>
    <property type="match status" value="1"/>
</dbReference>
<dbReference type="Proteomes" id="UP000216225">
    <property type="component" value="Unassembled WGS sequence"/>
</dbReference>
<proteinExistence type="inferred from homology"/>
<sequence>MSTELLAVLAAIPSIVLALGLGLLWGAARARREAEAGREQALASARAEAQAEALARIAAAQERVRGLEGERAGLQAELQQLKAQASAWREALDTARDERAQMAERAARVPALEAQLQEQGQLAQALRQQLAALQAQAAAQAAQADAERRAAQEKLALLTEAREALTHQFKSLANDILEEKGRRFAEQNQQSLGQLLDPLRTRLAEFQGKVEQFYDAEGRQRSALAQQVHQLMGLNQTLSEDAKNLTQALKGSTKAQGNWGELILERVLESAGLRKGFEYDVQENHLRDDGSRAQPDVVIHLPEDRHLVVDAKVSLLAYEEWATGDDETLRAAAQRRHLDSVRQHIKGLAERNYQQLYGLQSLDFVLMFVPIEPAFMLAVSGDGQLYGDAWNRNVLLVSPSTLLFVVRTVAHLWRQEAQTRNAQEIARRGAELYDHLTTFVEELEKVGKGLAQASDAYHRAFNKLSKSRGNVIRRAEMLKELGIKPAKALPPALVEAAREGDLEENTAAALVQPAPDASEDVAKEEPGGKGAA</sequence>
<dbReference type="InterPro" id="IPR003798">
    <property type="entry name" value="DNA_recombination_RmuC"/>
</dbReference>
<dbReference type="PANTHER" id="PTHR30563">
    <property type="entry name" value="DNA RECOMBINATION PROTEIN RMUC"/>
    <property type="match status" value="1"/>
</dbReference>
<evidence type="ECO:0000256" key="5">
    <source>
        <dbReference type="SAM" id="Coils"/>
    </source>
</evidence>
<dbReference type="AlphaFoldDB" id="A0A420K894"/>
<feature type="coiled-coil region" evidence="5">
    <location>
        <begin position="50"/>
        <end position="168"/>
    </location>
</feature>
<feature type="region of interest" description="Disordered" evidence="6">
    <location>
        <begin position="497"/>
        <end position="532"/>
    </location>
</feature>
<keyword evidence="4" id="KW-0233">DNA recombination</keyword>
<evidence type="ECO:0000256" key="3">
    <source>
        <dbReference type="ARBA" id="ARBA00023054"/>
    </source>
</evidence>
<name>A0A420K894_9BURK</name>
<evidence type="ECO:0000256" key="2">
    <source>
        <dbReference type="ARBA" id="ARBA00009840"/>
    </source>
</evidence>
<feature type="compositionally biased region" description="Basic and acidic residues" evidence="6">
    <location>
        <begin position="520"/>
        <end position="532"/>
    </location>
</feature>
<protein>
    <submittedName>
        <fullName evidence="7">DNA recombination protein RmuC</fullName>
    </submittedName>
</protein>
<dbReference type="RefSeq" id="WP_094437232.1">
    <property type="nucleotide sequence ID" value="NZ_NKDB02000005.1"/>
</dbReference>
<evidence type="ECO:0000256" key="1">
    <source>
        <dbReference type="ARBA" id="ARBA00003416"/>
    </source>
</evidence>
<comment type="function">
    <text evidence="1">Involved in DNA recombination.</text>
</comment>
<comment type="caution">
    <text evidence="7">The sequence shown here is derived from an EMBL/GenBank/DDBJ whole genome shotgun (WGS) entry which is preliminary data.</text>
</comment>
<evidence type="ECO:0000313" key="7">
    <source>
        <dbReference type="EMBL" id="RKJ94669.1"/>
    </source>
</evidence>
<comment type="similarity">
    <text evidence="2">Belongs to the RmuC family.</text>
</comment>
<dbReference type="GO" id="GO:0006310">
    <property type="term" value="P:DNA recombination"/>
    <property type="evidence" value="ECO:0007669"/>
    <property type="project" value="UniProtKB-KW"/>
</dbReference>
<gene>
    <name evidence="7" type="primary">rmuC</name>
    <name evidence="7" type="ORF">CE154_020415</name>
</gene>
<evidence type="ECO:0000256" key="4">
    <source>
        <dbReference type="ARBA" id="ARBA00023172"/>
    </source>
</evidence>
<dbReference type="EMBL" id="NKDB02000005">
    <property type="protein sequence ID" value="RKJ94669.1"/>
    <property type="molecule type" value="Genomic_DNA"/>
</dbReference>